<organism evidence="1 2">
    <name type="scientific">Tritrichomonas musculus</name>
    <dbReference type="NCBI Taxonomy" id="1915356"/>
    <lineage>
        <taxon>Eukaryota</taxon>
        <taxon>Metamonada</taxon>
        <taxon>Parabasalia</taxon>
        <taxon>Tritrichomonadida</taxon>
        <taxon>Tritrichomonadidae</taxon>
        <taxon>Tritrichomonas</taxon>
    </lineage>
</organism>
<proteinExistence type="predicted"/>
<evidence type="ECO:0008006" key="3">
    <source>
        <dbReference type="Google" id="ProtNLM"/>
    </source>
</evidence>
<reference evidence="1 2" key="1">
    <citation type="submission" date="2024-04" db="EMBL/GenBank/DDBJ databases">
        <title>Tritrichomonas musculus Genome.</title>
        <authorList>
            <person name="Alves-Ferreira E."/>
            <person name="Grigg M."/>
            <person name="Lorenzi H."/>
            <person name="Galac M."/>
        </authorList>
    </citation>
    <scope>NUCLEOTIDE SEQUENCE [LARGE SCALE GENOMIC DNA]</scope>
    <source>
        <strain evidence="1 2">EAF2021</strain>
    </source>
</reference>
<keyword evidence="2" id="KW-1185">Reference proteome</keyword>
<accession>A0ABR2K0C1</accession>
<protein>
    <recommendedName>
        <fullName evidence="3">Chromosomal replication initiator DnaA C-terminal domain-containing protein</fullName>
    </recommendedName>
</protein>
<evidence type="ECO:0000313" key="2">
    <source>
        <dbReference type="Proteomes" id="UP001470230"/>
    </source>
</evidence>
<name>A0ABR2K0C1_9EUKA</name>
<dbReference type="EMBL" id="JAPFFF010000008">
    <property type="protein sequence ID" value="KAK8884193.1"/>
    <property type="molecule type" value="Genomic_DNA"/>
</dbReference>
<comment type="caution">
    <text evidence="1">The sequence shown here is derived from an EMBL/GenBank/DDBJ whole genome shotgun (WGS) entry which is preliminary data.</text>
</comment>
<evidence type="ECO:0000313" key="1">
    <source>
        <dbReference type="EMBL" id="KAK8884193.1"/>
    </source>
</evidence>
<sequence>MPPKAPPLTIDEIYKGCKDTLVTARDVRAMTRDKCFSQCQSRNEQIVFARYFITENCFISASPISLGIIFNINPGLVSKILCKAKKQKKEIGRPLKIGAENEIIVINEILSKCDSYNLLTISQIIKFVEETFQIV</sequence>
<gene>
    <name evidence="1" type="ORF">M9Y10_043299</name>
</gene>
<dbReference type="Proteomes" id="UP001470230">
    <property type="component" value="Unassembled WGS sequence"/>
</dbReference>